<protein>
    <submittedName>
        <fullName evidence="2">Uncharacterized protein</fullName>
    </submittedName>
</protein>
<evidence type="ECO:0000313" key="3">
    <source>
        <dbReference type="Proteomes" id="UP000287188"/>
    </source>
</evidence>
<name>A0A402ABE5_9CHLR</name>
<proteinExistence type="predicted"/>
<evidence type="ECO:0000313" key="2">
    <source>
        <dbReference type="EMBL" id="GCE16401.1"/>
    </source>
</evidence>
<dbReference type="AlphaFoldDB" id="A0A402ABE5"/>
<reference evidence="3" key="1">
    <citation type="submission" date="2018-12" db="EMBL/GenBank/DDBJ databases">
        <title>Tengunoibacter tsumagoiensis gen. nov., sp. nov., Dictyobacter kobayashii sp. nov., D. alpinus sp. nov., and D. joshuensis sp. nov. and description of Dictyobacteraceae fam. nov. within the order Ktedonobacterales isolated from Tengu-no-mugimeshi.</title>
        <authorList>
            <person name="Wang C.M."/>
            <person name="Zheng Y."/>
            <person name="Sakai Y."/>
            <person name="Toyoda A."/>
            <person name="Minakuchi Y."/>
            <person name="Abe K."/>
            <person name="Yokota A."/>
            <person name="Yabe S."/>
        </authorList>
    </citation>
    <scope>NUCLEOTIDE SEQUENCE [LARGE SCALE GENOMIC DNA]</scope>
    <source>
        <strain evidence="3">Uno11</strain>
    </source>
</reference>
<comment type="caution">
    <text evidence="2">The sequence shown here is derived from an EMBL/GenBank/DDBJ whole genome shotgun (WGS) entry which is preliminary data.</text>
</comment>
<accession>A0A402ABE5</accession>
<keyword evidence="3" id="KW-1185">Reference proteome</keyword>
<gene>
    <name evidence="2" type="ORF">KDK_02010</name>
</gene>
<dbReference type="OrthoDB" id="157801at2"/>
<feature type="region of interest" description="Disordered" evidence="1">
    <location>
        <begin position="155"/>
        <end position="195"/>
    </location>
</feature>
<sequence>MKPIVGQYECIHSSGVGLDYFTSRIDRLVLQSNGRFVLTTQNRSRAANAAQSLIKGQQVSSAAPETRMEGSYTQQDLLVYLQFDQGGSEQAHITPDEAGIQIGPNYFTKVSDSTMLPPTHRLQKDMDDIAKGLKIASTLGGMAVKAAKTIQGTIQSVQESSSQQNATPTGSPQPSGPPQATLDRQPLPISHPCNNPPSVQLLHQQIAGLKLSSAINVGHGAVQVNVSAIAVEHAWYNTQLTWHAPSSNIHRRQ</sequence>
<evidence type="ECO:0000256" key="1">
    <source>
        <dbReference type="SAM" id="MobiDB-lite"/>
    </source>
</evidence>
<dbReference type="Proteomes" id="UP000287188">
    <property type="component" value="Unassembled WGS sequence"/>
</dbReference>
<organism evidence="2 3">
    <name type="scientific">Dictyobacter kobayashii</name>
    <dbReference type="NCBI Taxonomy" id="2014872"/>
    <lineage>
        <taxon>Bacteria</taxon>
        <taxon>Bacillati</taxon>
        <taxon>Chloroflexota</taxon>
        <taxon>Ktedonobacteria</taxon>
        <taxon>Ktedonobacterales</taxon>
        <taxon>Dictyobacteraceae</taxon>
        <taxon>Dictyobacter</taxon>
    </lineage>
</organism>
<feature type="compositionally biased region" description="Polar residues" evidence="1">
    <location>
        <begin position="155"/>
        <end position="165"/>
    </location>
</feature>
<dbReference type="EMBL" id="BIFS01000001">
    <property type="protein sequence ID" value="GCE16401.1"/>
    <property type="molecule type" value="Genomic_DNA"/>
</dbReference>